<dbReference type="AlphaFoldDB" id="A0A644XNX8"/>
<dbReference type="InterPro" id="IPR042255">
    <property type="entry name" value="EutC_N"/>
</dbReference>
<reference evidence="5" key="1">
    <citation type="submission" date="2019-08" db="EMBL/GenBank/DDBJ databases">
        <authorList>
            <person name="Kucharzyk K."/>
            <person name="Murdoch R.W."/>
            <person name="Higgins S."/>
            <person name="Loffler F."/>
        </authorList>
    </citation>
    <scope>NUCLEOTIDE SEQUENCE</scope>
</reference>
<gene>
    <name evidence="5" type="primary">eutC_4</name>
    <name evidence="5" type="ORF">SDC9_64300</name>
</gene>
<sequence>MNNEPMINEELILKTIRQVLRENTELADALKTGCKESAAQEAEETDEGFTADIFSTPEQEHFLVDNPKNKEAYLRMKKRTLALLGLGKAGLSSRDKTETYLRKYAFLSAARDAVLQPVSKEFLDKLGMPVIKTMPDSVQEYLTQPYLSRLLDEENMEIVHTKLKKNPDVQILIGEGNSSIALEVGLTDFWSALKQGLESHGIDYGTPAFLRYPRLGSGDLIASEAGAKAVCMILGERTCMATCESMGVYITYNPRVGILENTRTVISGIYKDGTPYVEAGAYAADLIHRVLTEKKSGVELESGMELELSNSK</sequence>
<dbReference type="EC" id="4.3.1.7" evidence="5"/>
<dbReference type="Gene3D" id="1.10.30.40">
    <property type="entry name" value="Ethanolamine ammonia-lyase light chain (EutC), N-terminal domain"/>
    <property type="match status" value="1"/>
</dbReference>
<dbReference type="GO" id="GO:0006520">
    <property type="term" value="P:amino acid metabolic process"/>
    <property type="evidence" value="ECO:0007669"/>
    <property type="project" value="InterPro"/>
</dbReference>
<dbReference type="InterPro" id="IPR009246">
    <property type="entry name" value="EutC"/>
</dbReference>
<comment type="caution">
    <text evidence="5">The sequence shown here is derived from an EMBL/GenBank/DDBJ whole genome shotgun (WGS) entry which is preliminary data.</text>
</comment>
<dbReference type="Gene3D" id="3.40.50.11240">
    <property type="entry name" value="Ethanolamine ammonia-lyase light chain (EutC)"/>
    <property type="match status" value="1"/>
</dbReference>
<dbReference type="GO" id="GO:0031419">
    <property type="term" value="F:cobalamin binding"/>
    <property type="evidence" value="ECO:0007669"/>
    <property type="project" value="UniProtKB-KW"/>
</dbReference>
<evidence type="ECO:0000256" key="4">
    <source>
        <dbReference type="ARBA" id="ARBA00024446"/>
    </source>
</evidence>
<dbReference type="GO" id="GO:0008851">
    <property type="term" value="F:ethanolamine ammonia-lyase activity"/>
    <property type="evidence" value="ECO:0007669"/>
    <property type="project" value="UniProtKB-EC"/>
</dbReference>
<dbReference type="EMBL" id="VSSQ01002881">
    <property type="protein sequence ID" value="MPM17900.1"/>
    <property type="molecule type" value="Genomic_DNA"/>
</dbReference>
<evidence type="ECO:0000256" key="3">
    <source>
        <dbReference type="ARBA" id="ARBA00023285"/>
    </source>
</evidence>
<dbReference type="PANTHER" id="PTHR39330:SF1">
    <property type="entry name" value="ETHANOLAMINE AMMONIA-LYASE SMALL SUBUNIT"/>
    <property type="match status" value="1"/>
</dbReference>
<keyword evidence="3" id="KW-0170">Cobalt</keyword>
<keyword evidence="1" id="KW-0846">Cobalamin</keyword>
<dbReference type="InterPro" id="IPR042251">
    <property type="entry name" value="EutC_C"/>
</dbReference>
<evidence type="ECO:0000313" key="5">
    <source>
        <dbReference type="EMBL" id="MPM17900.1"/>
    </source>
</evidence>
<name>A0A644XNX8_9ZZZZ</name>
<keyword evidence="2 5" id="KW-0456">Lyase</keyword>
<protein>
    <submittedName>
        <fullName evidence="5">Ethanolamine ammonia-lyase light chain</fullName>
        <ecNumber evidence="5">4.3.1.7</ecNumber>
    </submittedName>
</protein>
<dbReference type="PANTHER" id="PTHR39330">
    <property type="entry name" value="ETHANOLAMINE AMMONIA-LYASE LIGHT CHAIN"/>
    <property type="match status" value="1"/>
</dbReference>
<keyword evidence="4" id="KW-1283">Bacterial microcompartment</keyword>
<dbReference type="Pfam" id="PF05985">
    <property type="entry name" value="EutC"/>
    <property type="match status" value="1"/>
</dbReference>
<evidence type="ECO:0000256" key="1">
    <source>
        <dbReference type="ARBA" id="ARBA00022628"/>
    </source>
</evidence>
<evidence type="ECO:0000256" key="2">
    <source>
        <dbReference type="ARBA" id="ARBA00023239"/>
    </source>
</evidence>
<proteinExistence type="predicted"/>
<accession>A0A644XNX8</accession>
<organism evidence="5">
    <name type="scientific">bioreactor metagenome</name>
    <dbReference type="NCBI Taxonomy" id="1076179"/>
    <lineage>
        <taxon>unclassified sequences</taxon>
        <taxon>metagenomes</taxon>
        <taxon>ecological metagenomes</taxon>
    </lineage>
</organism>
<dbReference type="GO" id="GO:0009350">
    <property type="term" value="C:ethanolamine ammonia-lyase complex"/>
    <property type="evidence" value="ECO:0007669"/>
    <property type="project" value="TreeGrafter"/>
</dbReference>